<protein>
    <submittedName>
        <fullName evidence="4">AraC family transcriptional regulator</fullName>
    </submittedName>
</protein>
<dbReference type="InterPro" id="IPR018060">
    <property type="entry name" value="HTH_AraC"/>
</dbReference>
<organism evidence="4 5">
    <name type="scientific">Rhodococcus qingshengii</name>
    <dbReference type="NCBI Taxonomy" id="334542"/>
    <lineage>
        <taxon>Bacteria</taxon>
        <taxon>Bacillati</taxon>
        <taxon>Actinomycetota</taxon>
        <taxon>Actinomycetes</taxon>
        <taxon>Mycobacteriales</taxon>
        <taxon>Nocardiaceae</taxon>
        <taxon>Rhodococcus</taxon>
        <taxon>Rhodococcus erythropolis group</taxon>
    </lineage>
</organism>
<evidence type="ECO:0000256" key="1">
    <source>
        <dbReference type="ARBA" id="ARBA00023015"/>
    </source>
</evidence>
<proteinExistence type="predicted"/>
<dbReference type="SUPFAM" id="SSF52317">
    <property type="entry name" value="Class I glutamine amidotransferase-like"/>
    <property type="match status" value="1"/>
</dbReference>
<gene>
    <name evidence="4" type="ORF">CHR55_14660</name>
</gene>
<evidence type="ECO:0000313" key="4">
    <source>
        <dbReference type="EMBL" id="PCK26615.1"/>
    </source>
</evidence>
<dbReference type="SMART" id="SM00342">
    <property type="entry name" value="HTH_ARAC"/>
    <property type="match status" value="1"/>
</dbReference>
<sequence>MRVGVLAYEGCLAAEIFVFTDLLLIANRVADGASADPFEVSVIAASGTPVVAAGGFSLGVQEGHHDIDHLVVPGFDLVPSEDPTTRLSLWDREIEFIRACEARGVRVSSVCVGAYLLGDAGLLDGRRCTTSWLYGADLASRYPGATVRTDSLIVQDAGVTTTAAFTAALDLATALVREHLGDKIARTTARITLAPENRTSQSPYIVDSMLPVNHTQFADDVGSWLVERMAEPYDLDLLSDAFHLSTRTMLRKFKDETGESPRSYLQRARIRKAKRLLESTDWSIGKILGHIGYQDPGTFRRLFADRVGISPADYRKRFRNGGTG</sequence>
<name>A0A2A5JAN5_RHOSG</name>
<dbReference type="PANTHER" id="PTHR43130">
    <property type="entry name" value="ARAC-FAMILY TRANSCRIPTIONAL REGULATOR"/>
    <property type="match status" value="1"/>
</dbReference>
<evidence type="ECO:0000256" key="2">
    <source>
        <dbReference type="ARBA" id="ARBA00023163"/>
    </source>
</evidence>
<dbReference type="Pfam" id="PF01965">
    <property type="entry name" value="DJ-1_PfpI"/>
    <property type="match status" value="1"/>
</dbReference>
<dbReference type="AlphaFoldDB" id="A0A2A5JAN5"/>
<evidence type="ECO:0000259" key="3">
    <source>
        <dbReference type="PROSITE" id="PS01124"/>
    </source>
</evidence>
<feature type="domain" description="HTH araC/xylS-type" evidence="3">
    <location>
        <begin position="219"/>
        <end position="317"/>
    </location>
</feature>
<dbReference type="Gene3D" id="3.40.50.880">
    <property type="match status" value="1"/>
</dbReference>
<dbReference type="InterPro" id="IPR052158">
    <property type="entry name" value="INH-QAR"/>
</dbReference>
<dbReference type="Proteomes" id="UP000230886">
    <property type="component" value="Unassembled WGS sequence"/>
</dbReference>
<keyword evidence="1" id="KW-0805">Transcription regulation</keyword>
<accession>A0A2A5JAN5</accession>
<dbReference type="InterPro" id="IPR009057">
    <property type="entry name" value="Homeodomain-like_sf"/>
</dbReference>
<dbReference type="InterPro" id="IPR029062">
    <property type="entry name" value="Class_I_gatase-like"/>
</dbReference>
<dbReference type="PROSITE" id="PS01124">
    <property type="entry name" value="HTH_ARAC_FAMILY_2"/>
    <property type="match status" value="1"/>
</dbReference>
<comment type="caution">
    <text evidence="4">The sequence shown here is derived from an EMBL/GenBank/DDBJ whole genome shotgun (WGS) entry which is preliminary data.</text>
</comment>
<dbReference type="GO" id="GO:0043565">
    <property type="term" value="F:sequence-specific DNA binding"/>
    <property type="evidence" value="ECO:0007669"/>
    <property type="project" value="InterPro"/>
</dbReference>
<reference evidence="4 5" key="1">
    <citation type="submission" date="2017-07" db="EMBL/GenBank/DDBJ databases">
        <title>Draft sequence of Rhodococcus enclensis 23b-28.</title>
        <authorList>
            <person name="Besaury L."/>
            <person name="Sancelme M."/>
            <person name="Amato P."/>
            <person name="Lallement A."/>
            <person name="Delort A.-M."/>
        </authorList>
    </citation>
    <scope>NUCLEOTIDE SEQUENCE [LARGE SCALE GENOMIC DNA]</scope>
    <source>
        <strain evidence="4 5">23b-28</strain>
    </source>
</reference>
<dbReference type="EMBL" id="NOVD01000008">
    <property type="protein sequence ID" value="PCK26615.1"/>
    <property type="molecule type" value="Genomic_DNA"/>
</dbReference>
<evidence type="ECO:0000313" key="5">
    <source>
        <dbReference type="Proteomes" id="UP000230886"/>
    </source>
</evidence>
<dbReference type="PANTHER" id="PTHR43130:SF11">
    <property type="entry name" value="TRANSCRIPTIONAL REGULATORY PROTEIN"/>
    <property type="match status" value="1"/>
</dbReference>
<keyword evidence="2" id="KW-0804">Transcription</keyword>
<dbReference type="SUPFAM" id="SSF46689">
    <property type="entry name" value="Homeodomain-like"/>
    <property type="match status" value="2"/>
</dbReference>
<dbReference type="Pfam" id="PF12833">
    <property type="entry name" value="HTH_18"/>
    <property type="match status" value="1"/>
</dbReference>
<dbReference type="GO" id="GO:0003700">
    <property type="term" value="F:DNA-binding transcription factor activity"/>
    <property type="evidence" value="ECO:0007669"/>
    <property type="project" value="InterPro"/>
</dbReference>
<dbReference type="InterPro" id="IPR002818">
    <property type="entry name" value="DJ-1/PfpI"/>
</dbReference>
<dbReference type="Gene3D" id="1.10.10.60">
    <property type="entry name" value="Homeodomain-like"/>
    <property type="match status" value="1"/>
</dbReference>
<dbReference type="RefSeq" id="WP_099697641.1">
    <property type="nucleotide sequence ID" value="NZ_NOVD01000008.1"/>
</dbReference>